<feature type="region of interest" description="Disordered" evidence="1">
    <location>
        <begin position="474"/>
        <end position="512"/>
    </location>
</feature>
<evidence type="ECO:0000259" key="2">
    <source>
        <dbReference type="PROSITE" id="PS50003"/>
    </source>
</evidence>
<reference evidence="3 4" key="1">
    <citation type="submission" date="2020-12" db="EMBL/GenBank/DDBJ databases">
        <title>Metabolic potential, ecology and presence of endohyphal bacteria is reflected in genomic diversity of Mucoromycotina.</title>
        <authorList>
            <person name="Muszewska A."/>
            <person name="Okrasinska A."/>
            <person name="Steczkiewicz K."/>
            <person name="Drgas O."/>
            <person name="Orlowska M."/>
            <person name="Perlinska-Lenart U."/>
            <person name="Aleksandrzak-Piekarczyk T."/>
            <person name="Szatraj K."/>
            <person name="Zielenkiewicz U."/>
            <person name="Pilsyk S."/>
            <person name="Malc E."/>
            <person name="Mieczkowski P."/>
            <person name="Kruszewska J.S."/>
            <person name="Biernat P."/>
            <person name="Pawlowska J."/>
        </authorList>
    </citation>
    <scope>NUCLEOTIDE SEQUENCE [LARGE SCALE GENOMIC DNA]</scope>
    <source>
        <strain evidence="3 4">CBS 142.35</strain>
    </source>
</reference>
<dbReference type="EMBL" id="JAEPRB010000052">
    <property type="protein sequence ID" value="KAG2223923.1"/>
    <property type="molecule type" value="Genomic_DNA"/>
</dbReference>
<dbReference type="InterPro" id="IPR011993">
    <property type="entry name" value="PH-like_dom_sf"/>
</dbReference>
<feature type="non-terminal residue" evidence="3">
    <location>
        <position position="1"/>
    </location>
</feature>
<dbReference type="SUPFAM" id="SSF50729">
    <property type="entry name" value="PH domain-like"/>
    <property type="match status" value="1"/>
</dbReference>
<proteinExistence type="predicted"/>
<protein>
    <recommendedName>
        <fullName evidence="2">PH domain-containing protein</fullName>
    </recommendedName>
</protein>
<keyword evidence="4" id="KW-1185">Reference proteome</keyword>
<dbReference type="PROSITE" id="PS50003">
    <property type="entry name" value="PH_DOMAIN"/>
    <property type="match status" value="1"/>
</dbReference>
<evidence type="ECO:0000256" key="1">
    <source>
        <dbReference type="SAM" id="MobiDB-lite"/>
    </source>
</evidence>
<sequence>SNVPAGPKKKIQEMYVSIRNQQIRHPTSKGDLAREEVNMRHSRRRSLQITGSRVGAFKRSVGTIIWKAARDSMVVSENAEVDNLQLNCYHLLDRFYGTSQSSTSTTATTITTANGITSASPRSTSVHSTSFSRRRSITSLKSSFSQSSHLTQNSNSITTYQSVAPLLHHSELPTSYTSAAPYYKEGLLVRKHLLERAGQKAKHRDWKECFLVVDRGEIRMYKLDSGPSDQRSKGMARSSIMISRVNLADALLSNASPASAVGGGDWLANAETIGEIDLKHTLSNALPSGYSRQRPHAFALQQPNGGVFLFQVGSSEQVVEWVSTCNYWAARESKEPLMGGVSNMEYGWGSCLDCISLDDENSEQTVSWQHNLFPSVTISEWQPPVPPSVGSAMEEVAQLDILHKHVTKLNEELDRHRDIKRKMELRFSARSTPGSRAITNWENKSQYLLHEIIKYQNYCDAIEKSLALQAKAVEEERKKKKEENDNDNDNDINNNNNNNSLSEELHESIAEE</sequence>
<dbReference type="Proteomes" id="UP000646827">
    <property type="component" value="Unassembled WGS sequence"/>
</dbReference>
<dbReference type="SMART" id="SM00233">
    <property type="entry name" value="PH"/>
    <property type="match status" value="1"/>
</dbReference>
<name>A0A8H7S8C9_9FUNG</name>
<dbReference type="InterPro" id="IPR001849">
    <property type="entry name" value="PH_domain"/>
</dbReference>
<feature type="domain" description="PH" evidence="2">
    <location>
        <begin position="181"/>
        <end position="330"/>
    </location>
</feature>
<organism evidence="3 4">
    <name type="scientific">Circinella minor</name>
    <dbReference type="NCBI Taxonomy" id="1195481"/>
    <lineage>
        <taxon>Eukaryota</taxon>
        <taxon>Fungi</taxon>
        <taxon>Fungi incertae sedis</taxon>
        <taxon>Mucoromycota</taxon>
        <taxon>Mucoromycotina</taxon>
        <taxon>Mucoromycetes</taxon>
        <taxon>Mucorales</taxon>
        <taxon>Lichtheimiaceae</taxon>
        <taxon>Circinella</taxon>
    </lineage>
</organism>
<comment type="caution">
    <text evidence="3">The sequence shown here is derived from an EMBL/GenBank/DDBJ whole genome shotgun (WGS) entry which is preliminary data.</text>
</comment>
<dbReference type="InterPro" id="IPR041681">
    <property type="entry name" value="PH_9"/>
</dbReference>
<evidence type="ECO:0000313" key="4">
    <source>
        <dbReference type="Proteomes" id="UP000646827"/>
    </source>
</evidence>
<dbReference type="Gene3D" id="2.30.29.30">
    <property type="entry name" value="Pleckstrin-homology domain (PH domain)/Phosphotyrosine-binding domain (PTB)"/>
    <property type="match status" value="1"/>
</dbReference>
<feature type="compositionally biased region" description="Basic and acidic residues" evidence="1">
    <location>
        <begin position="503"/>
        <end position="512"/>
    </location>
</feature>
<dbReference type="AlphaFoldDB" id="A0A8H7S8C9"/>
<dbReference type="Pfam" id="PF15410">
    <property type="entry name" value="PH_9"/>
    <property type="match status" value="1"/>
</dbReference>
<evidence type="ECO:0000313" key="3">
    <source>
        <dbReference type="EMBL" id="KAG2223923.1"/>
    </source>
</evidence>
<gene>
    <name evidence="3" type="ORF">INT45_009375</name>
</gene>
<feature type="compositionally biased region" description="Basic and acidic residues" evidence="1">
    <location>
        <begin position="474"/>
        <end position="483"/>
    </location>
</feature>
<accession>A0A8H7S8C9</accession>
<dbReference type="OrthoDB" id="2157641at2759"/>